<dbReference type="InterPro" id="IPR050250">
    <property type="entry name" value="Macrolide_Exporter_MacB"/>
</dbReference>
<evidence type="ECO:0000256" key="3">
    <source>
        <dbReference type="ARBA" id="ARBA00022692"/>
    </source>
</evidence>
<dbReference type="Pfam" id="PF02687">
    <property type="entry name" value="FtsX"/>
    <property type="match status" value="2"/>
</dbReference>
<keyword evidence="3 6" id="KW-0812">Transmembrane</keyword>
<dbReference type="Proteomes" id="UP001501758">
    <property type="component" value="Unassembled WGS sequence"/>
</dbReference>
<keyword evidence="5 6" id="KW-0472">Membrane</keyword>
<evidence type="ECO:0000256" key="4">
    <source>
        <dbReference type="ARBA" id="ARBA00022989"/>
    </source>
</evidence>
<comment type="subcellular location">
    <subcellularLocation>
        <location evidence="1">Cell membrane</location>
        <topology evidence="1">Multi-pass membrane protein</topology>
    </subcellularLocation>
</comment>
<reference evidence="9 10" key="1">
    <citation type="journal article" date="2019" name="Int. J. Syst. Evol. Microbiol.">
        <title>The Global Catalogue of Microorganisms (GCM) 10K type strain sequencing project: providing services to taxonomists for standard genome sequencing and annotation.</title>
        <authorList>
            <consortium name="The Broad Institute Genomics Platform"/>
            <consortium name="The Broad Institute Genome Sequencing Center for Infectious Disease"/>
            <person name="Wu L."/>
            <person name="Ma J."/>
        </authorList>
    </citation>
    <scope>NUCLEOTIDE SEQUENCE [LARGE SCALE GENOMIC DNA]</scope>
    <source>
        <strain evidence="9 10">JCM 15974</strain>
    </source>
</reference>
<feature type="transmembrane region" description="Helical" evidence="6">
    <location>
        <begin position="280"/>
        <end position="302"/>
    </location>
</feature>
<evidence type="ECO:0000313" key="9">
    <source>
        <dbReference type="EMBL" id="GAA0730154.1"/>
    </source>
</evidence>
<dbReference type="PROSITE" id="PS51257">
    <property type="entry name" value="PROKAR_LIPOPROTEIN"/>
    <property type="match status" value="1"/>
</dbReference>
<keyword evidence="10" id="KW-1185">Reference proteome</keyword>
<feature type="transmembrane region" description="Helical" evidence="6">
    <location>
        <begin position="757"/>
        <end position="780"/>
    </location>
</feature>
<evidence type="ECO:0000256" key="6">
    <source>
        <dbReference type="SAM" id="Phobius"/>
    </source>
</evidence>
<evidence type="ECO:0000313" key="10">
    <source>
        <dbReference type="Proteomes" id="UP001501758"/>
    </source>
</evidence>
<feature type="transmembrane region" description="Helical" evidence="6">
    <location>
        <begin position="424"/>
        <end position="444"/>
    </location>
</feature>
<feature type="transmembrane region" description="Helical" evidence="6">
    <location>
        <begin position="327"/>
        <end position="355"/>
    </location>
</feature>
<evidence type="ECO:0000256" key="1">
    <source>
        <dbReference type="ARBA" id="ARBA00004651"/>
    </source>
</evidence>
<protein>
    <submittedName>
        <fullName evidence="9">ABC transporter permease</fullName>
    </submittedName>
</protein>
<name>A0ABN1J6G0_9FLAO</name>
<dbReference type="InterPro" id="IPR025857">
    <property type="entry name" value="MacB_PCD"/>
</dbReference>
<evidence type="ECO:0000256" key="5">
    <source>
        <dbReference type="ARBA" id="ARBA00023136"/>
    </source>
</evidence>
<feature type="transmembrane region" description="Helical" evidence="6">
    <location>
        <begin position="375"/>
        <end position="403"/>
    </location>
</feature>
<keyword evidence="2" id="KW-1003">Cell membrane</keyword>
<feature type="domain" description="ABC3 transporter permease C-terminal" evidence="7">
    <location>
        <begin position="674"/>
        <end position="787"/>
    </location>
</feature>
<feature type="transmembrane region" description="Helical" evidence="6">
    <location>
        <begin position="674"/>
        <end position="697"/>
    </location>
</feature>
<dbReference type="RefSeq" id="WP_343914124.1">
    <property type="nucleotide sequence ID" value="NZ_BAAAGE010000004.1"/>
</dbReference>
<organism evidence="9 10">
    <name type="scientific">Aquimarina litoralis</name>
    <dbReference type="NCBI Taxonomy" id="584605"/>
    <lineage>
        <taxon>Bacteria</taxon>
        <taxon>Pseudomonadati</taxon>
        <taxon>Bacteroidota</taxon>
        <taxon>Flavobacteriia</taxon>
        <taxon>Flavobacteriales</taxon>
        <taxon>Flavobacteriaceae</taxon>
        <taxon>Aquimarina</taxon>
    </lineage>
</organism>
<sequence>MIRNYFKIAWRNIQKRKVFSFINILGLALGFGCSILIFLFVNYHLQFDNFHNNSNRIYRVVTEEHQDAIEYEASVPPGFASVFRSDFNYSEKVANIFIRQEWQIDGMDSNTNRLLEDVVFAEPDFFEIFNFPLQESLGTHNFAAPNVAYITESFAKKMYGDSTSPLGKTFRLQNTETIQVIGVLNDIPTNSSVQGDVFISYESLKNYSQFAYSKSWGGITNSLQCYTLLRPNQDISHIEKTLISLVSKYRPKSKNVHRYKLQPLADVHLEQKYGGINVSLLWIFSLIGIFLIAVGCINFINISTAQAFSRSKEIGVRKVLGVSKTKLFWQFILETFLISLFALLLGIGISIGVLPKFNELFELQLSIQSLLSFKVISFLITLLLLVSLLAGSYPGILMARILPTLALKGKLTQNDTGGKFTRKVLVTAQFAISIMLIVATIVIGKQINFAITSDLGFDKEAIVMLEIPEEIELLKLQGLKNRLNSISGVSNTTACLSSPGAAENEWGTSFRYHNRPQYEEFSIGAKLADEDYLNTFNLKLIAGRNFFTSDSITEVVVNQRVADKLGLSSYEELIGKQIEANRGRVKATIVGVIANFHNQNFLSGIGPVFIAPEKTGYSELAVKIDGADISTALKAIESRWKQVFPKFVYQYKFLDERIAQQYIEEQRFLSMTKIFSGLAIFISCLGLYGLISFFIALKTREIGIRKVLGGKVKDILAIVMQDFFKLILLAGAIASPIAWYFMNNWLQNYTYRTEINWWIFVVAVGLLLIITLLTISYKAIKAATANPIKSLKTE</sequence>
<evidence type="ECO:0000256" key="2">
    <source>
        <dbReference type="ARBA" id="ARBA00022475"/>
    </source>
</evidence>
<comment type="caution">
    <text evidence="9">The sequence shown here is derived from an EMBL/GenBank/DDBJ whole genome shotgun (WGS) entry which is preliminary data.</text>
</comment>
<dbReference type="EMBL" id="BAAAGE010000004">
    <property type="protein sequence ID" value="GAA0730154.1"/>
    <property type="molecule type" value="Genomic_DNA"/>
</dbReference>
<evidence type="ECO:0000259" key="7">
    <source>
        <dbReference type="Pfam" id="PF02687"/>
    </source>
</evidence>
<dbReference type="Pfam" id="PF12704">
    <property type="entry name" value="MacB_PCD"/>
    <property type="match status" value="2"/>
</dbReference>
<evidence type="ECO:0000259" key="8">
    <source>
        <dbReference type="Pfam" id="PF12704"/>
    </source>
</evidence>
<accession>A0ABN1J6G0</accession>
<feature type="domain" description="MacB-like periplasmic core" evidence="8">
    <location>
        <begin position="20"/>
        <end position="240"/>
    </location>
</feature>
<feature type="domain" description="MacB-like periplasmic core" evidence="8">
    <location>
        <begin position="431"/>
        <end position="638"/>
    </location>
</feature>
<dbReference type="PANTHER" id="PTHR30572:SF18">
    <property type="entry name" value="ABC-TYPE MACROLIDE FAMILY EXPORT SYSTEM PERMEASE COMPONENT 2"/>
    <property type="match status" value="1"/>
</dbReference>
<feature type="transmembrane region" description="Helical" evidence="6">
    <location>
        <begin position="723"/>
        <end position="742"/>
    </location>
</feature>
<gene>
    <name evidence="9" type="ORF">GCM10009430_41130</name>
</gene>
<dbReference type="PANTHER" id="PTHR30572">
    <property type="entry name" value="MEMBRANE COMPONENT OF TRANSPORTER-RELATED"/>
    <property type="match status" value="1"/>
</dbReference>
<keyword evidence="4 6" id="KW-1133">Transmembrane helix</keyword>
<dbReference type="InterPro" id="IPR003838">
    <property type="entry name" value="ABC3_permease_C"/>
</dbReference>
<feature type="transmembrane region" description="Helical" evidence="6">
    <location>
        <begin position="21"/>
        <end position="45"/>
    </location>
</feature>
<feature type="domain" description="ABC3 transporter permease C-terminal" evidence="7">
    <location>
        <begin position="286"/>
        <end position="401"/>
    </location>
</feature>
<proteinExistence type="predicted"/>